<feature type="compositionally biased region" description="Low complexity" evidence="1">
    <location>
        <begin position="197"/>
        <end position="228"/>
    </location>
</feature>
<proteinExistence type="predicted"/>
<feature type="compositionally biased region" description="Low complexity" evidence="1">
    <location>
        <begin position="172"/>
        <end position="188"/>
    </location>
</feature>
<sequence length="376" mass="40204">MQAASGQQQLLPLSAAVSSELARLKAEVRQDADPLARSRLAGLGDAAASRVLAKIWENRLRVKRLSAYIMRMVEMEVTTERNARGTPAAESSVPLRRAIQPQGLAAGFVCCSWFCCCRYNKEGKRGRRVDMGVLFSCPADDYDPVDLQEEAPAPATSSTVGAGEPAPAILRARSSSAPGRSGSASTARSAKRLQPTRSRAARSFSAISSPPSRAGHGPASPSRSASPRWPLPAVFPPGRAGRAPSRSRLAPSSSTAPEIWVEERDDADLRSPSPPTQNAFAFCVVRWTDSVPDPLYCSDVPMEDQSPNAEIHSITRGFQEMVGPSGRVGMATPTSVAAGNSLRATASPQMLALGEMEEFDRIFLILVYLADREGVL</sequence>
<gene>
    <name evidence="3" type="ORF">NCGR_LOCUS67619</name>
</gene>
<evidence type="ECO:0000259" key="2">
    <source>
        <dbReference type="Pfam" id="PF26249"/>
    </source>
</evidence>
<protein>
    <recommendedName>
        <fullName evidence="2">RDRP3-5 N-terminal domain-containing protein</fullName>
    </recommendedName>
</protein>
<reference evidence="3" key="1">
    <citation type="submission" date="2020-10" db="EMBL/GenBank/DDBJ databases">
        <authorList>
            <person name="Han B."/>
            <person name="Lu T."/>
            <person name="Zhao Q."/>
            <person name="Huang X."/>
            <person name="Zhao Y."/>
        </authorList>
    </citation>
    <scope>NUCLEOTIDE SEQUENCE</scope>
</reference>
<comment type="caution">
    <text evidence="3">The sequence shown here is derived from an EMBL/GenBank/DDBJ whole genome shotgun (WGS) entry which is preliminary data.</text>
</comment>
<dbReference type="Proteomes" id="UP000604825">
    <property type="component" value="Unassembled WGS sequence"/>
</dbReference>
<dbReference type="EMBL" id="CAJGYO010000785">
    <property type="protein sequence ID" value="CAD6343521.1"/>
    <property type="molecule type" value="Genomic_DNA"/>
</dbReference>
<name>A0A811SKU6_9POAL</name>
<dbReference type="InterPro" id="IPR058697">
    <property type="entry name" value="RDRP3-5_N"/>
</dbReference>
<feature type="compositionally biased region" description="Low complexity" evidence="1">
    <location>
        <begin position="236"/>
        <end position="257"/>
    </location>
</feature>
<dbReference type="AlphaFoldDB" id="A0A811SKU6"/>
<evidence type="ECO:0000313" key="3">
    <source>
        <dbReference type="EMBL" id="CAD6343521.1"/>
    </source>
</evidence>
<dbReference type="Pfam" id="PF26249">
    <property type="entry name" value="4HB_RdRP3_N"/>
    <property type="match status" value="1"/>
</dbReference>
<evidence type="ECO:0000256" key="1">
    <source>
        <dbReference type="SAM" id="MobiDB-lite"/>
    </source>
</evidence>
<feature type="domain" description="RDRP3-5 N-terminal" evidence="2">
    <location>
        <begin position="13"/>
        <end position="87"/>
    </location>
</feature>
<keyword evidence="4" id="KW-1185">Reference proteome</keyword>
<organism evidence="3 4">
    <name type="scientific">Miscanthus lutarioriparius</name>
    <dbReference type="NCBI Taxonomy" id="422564"/>
    <lineage>
        <taxon>Eukaryota</taxon>
        <taxon>Viridiplantae</taxon>
        <taxon>Streptophyta</taxon>
        <taxon>Embryophyta</taxon>
        <taxon>Tracheophyta</taxon>
        <taxon>Spermatophyta</taxon>
        <taxon>Magnoliopsida</taxon>
        <taxon>Liliopsida</taxon>
        <taxon>Poales</taxon>
        <taxon>Poaceae</taxon>
        <taxon>PACMAD clade</taxon>
        <taxon>Panicoideae</taxon>
        <taxon>Andropogonodae</taxon>
        <taxon>Andropogoneae</taxon>
        <taxon>Saccharinae</taxon>
        <taxon>Miscanthus</taxon>
    </lineage>
</organism>
<accession>A0A811SKU6</accession>
<evidence type="ECO:0000313" key="4">
    <source>
        <dbReference type="Proteomes" id="UP000604825"/>
    </source>
</evidence>
<feature type="region of interest" description="Disordered" evidence="1">
    <location>
        <begin position="172"/>
        <end position="259"/>
    </location>
</feature>